<name>A0ABV7ZE95_9DEIO</name>
<feature type="signal peptide" evidence="2">
    <location>
        <begin position="1"/>
        <end position="39"/>
    </location>
</feature>
<keyword evidence="5" id="KW-1185">Reference proteome</keyword>
<dbReference type="EC" id="3.5.1.28" evidence="4"/>
<dbReference type="GO" id="GO:0008745">
    <property type="term" value="F:N-acetylmuramoyl-L-alanine amidase activity"/>
    <property type="evidence" value="ECO:0007669"/>
    <property type="project" value="UniProtKB-EC"/>
</dbReference>
<dbReference type="Proteomes" id="UP001595803">
    <property type="component" value="Unassembled WGS sequence"/>
</dbReference>
<accession>A0ABV7ZE95</accession>
<sequence>MNGHSTPRPDGTPARRRRPLLHATLLLIALGTAAPPAHAAPRIGTHDTYTRLVFDVPKSSPLDVTVTGSSVTVKLAGPLRPEQGPLKAPGVTAYAVSGSSVTVTFGSGYGRAKASILPASGSQGARLVIDVLKGASVASVPATPPRAAAVARPASTASVRRPRVVLDAGHGGIDGGMQSRWVTEKDVTLDIALRTRAELIRHGVDVVMVRETDRALASTKKKDLLARSQLATSGTVSAYVSIHVNAGASAAQGIETYYFGRPLAGSNRSLAVAENGGGSTGEELTRQAAGSAQNLLGDILSQAKLAFSRDLARRVQTSLISATGAVNRGVHTDAFYVIRNPTTPAILVEVGFGSHPVEGPKLATAAYRERLAQGLARAILDFLHTE</sequence>
<proteinExistence type="predicted"/>
<feature type="chain" id="PRO_5045534384" evidence="2">
    <location>
        <begin position="40"/>
        <end position="386"/>
    </location>
</feature>
<reference evidence="5" key="1">
    <citation type="journal article" date="2019" name="Int. J. Syst. Evol. Microbiol.">
        <title>The Global Catalogue of Microorganisms (GCM) 10K type strain sequencing project: providing services to taxonomists for standard genome sequencing and annotation.</title>
        <authorList>
            <consortium name="The Broad Institute Genomics Platform"/>
            <consortium name="The Broad Institute Genome Sequencing Center for Infectious Disease"/>
            <person name="Wu L."/>
            <person name="Ma J."/>
        </authorList>
    </citation>
    <scope>NUCLEOTIDE SEQUENCE [LARGE SCALE GENOMIC DNA]</scope>
    <source>
        <strain evidence="5">CCTCC AB 2017081</strain>
    </source>
</reference>
<keyword evidence="2" id="KW-0732">Signal</keyword>
<dbReference type="InterPro" id="IPR002508">
    <property type="entry name" value="MurNAc-LAA_cat"/>
</dbReference>
<evidence type="ECO:0000256" key="1">
    <source>
        <dbReference type="ARBA" id="ARBA00022801"/>
    </source>
</evidence>
<comment type="caution">
    <text evidence="4">The sequence shown here is derived from an EMBL/GenBank/DDBJ whole genome shotgun (WGS) entry which is preliminary data.</text>
</comment>
<dbReference type="EMBL" id="JBHRZG010000024">
    <property type="protein sequence ID" value="MFC3835701.1"/>
    <property type="molecule type" value="Genomic_DNA"/>
</dbReference>
<dbReference type="PANTHER" id="PTHR30404:SF0">
    <property type="entry name" value="N-ACETYLMURAMOYL-L-ALANINE AMIDASE AMIC"/>
    <property type="match status" value="1"/>
</dbReference>
<evidence type="ECO:0000256" key="2">
    <source>
        <dbReference type="SAM" id="SignalP"/>
    </source>
</evidence>
<dbReference type="Gene3D" id="3.40.630.40">
    <property type="entry name" value="Zn-dependent exopeptidases"/>
    <property type="match status" value="1"/>
</dbReference>
<gene>
    <name evidence="4" type="ORF">ACFOSB_22785</name>
</gene>
<evidence type="ECO:0000313" key="4">
    <source>
        <dbReference type="EMBL" id="MFC3835701.1"/>
    </source>
</evidence>
<dbReference type="RefSeq" id="WP_322474372.1">
    <property type="nucleotide sequence ID" value="NZ_JBHRZG010000024.1"/>
</dbReference>
<dbReference type="InterPro" id="IPR050695">
    <property type="entry name" value="N-acetylmuramoyl_amidase_3"/>
</dbReference>
<dbReference type="Pfam" id="PF01520">
    <property type="entry name" value="Amidase_3"/>
    <property type="match status" value="1"/>
</dbReference>
<evidence type="ECO:0000313" key="5">
    <source>
        <dbReference type="Proteomes" id="UP001595803"/>
    </source>
</evidence>
<organism evidence="4 5">
    <name type="scientific">Deinococcus rufus</name>
    <dbReference type="NCBI Taxonomy" id="2136097"/>
    <lineage>
        <taxon>Bacteria</taxon>
        <taxon>Thermotogati</taxon>
        <taxon>Deinococcota</taxon>
        <taxon>Deinococci</taxon>
        <taxon>Deinococcales</taxon>
        <taxon>Deinococcaceae</taxon>
        <taxon>Deinococcus</taxon>
    </lineage>
</organism>
<dbReference type="SUPFAM" id="SSF53187">
    <property type="entry name" value="Zn-dependent exopeptidases"/>
    <property type="match status" value="1"/>
</dbReference>
<dbReference type="PANTHER" id="PTHR30404">
    <property type="entry name" value="N-ACETYLMURAMOYL-L-ALANINE AMIDASE"/>
    <property type="match status" value="1"/>
</dbReference>
<keyword evidence="1 4" id="KW-0378">Hydrolase</keyword>
<feature type="domain" description="MurNAc-LAA" evidence="3">
    <location>
        <begin position="228"/>
        <end position="380"/>
    </location>
</feature>
<dbReference type="SMART" id="SM00646">
    <property type="entry name" value="Ami_3"/>
    <property type="match status" value="1"/>
</dbReference>
<evidence type="ECO:0000259" key="3">
    <source>
        <dbReference type="SMART" id="SM00646"/>
    </source>
</evidence>
<protein>
    <submittedName>
        <fullName evidence="4">N-acetylmuramoyl-L-alanine amidase</fullName>
        <ecNumber evidence="4">3.5.1.28</ecNumber>
    </submittedName>
</protein>
<dbReference type="CDD" id="cd02696">
    <property type="entry name" value="MurNAc-LAA"/>
    <property type="match status" value="1"/>
</dbReference>